<reference evidence="3" key="1">
    <citation type="journal article" date="2022" name="Int. J. Mol. Sci.">
        <title>Draft Genome of Tanacetum Coccineum: Genomic Comparison of Closely Related Tanacetum-Family Plants.</title>
        <authorList>
            <person name="Yamashiro T."/>
            <person name="Shiraishi A."/>
            <person name="Nakayama K."/>
            <person name="Satake H."/>
        </authorList>
    </citation>
    <scope>NUCLEOTIDE SEQUENCE</scope>
</reference>
<name>A0ABQ5CF89_9ASTR</name>
<feature type="region of interest" description="Disordered" evidence="2">
    <location>
        <begin position="1"/>
        <end position="23"/>
    </location>
</feature>
<reference evidence="3" key="2">
    <citation type="submission" date="2022-01" db="EMBL/GenBank/DDBJ databases">
        <authorList>
            <person name="Yamashiro T."/>
            <person name="Shiraishi A."/>
            <person name="Satake H."/>
            <person name="Nakayama K."/>
        </authorList>
    </citation>
    <scope>NUCLEOTIDE SEQUENCE</scope>
</reference>
<dbReference type="EMBL" id="BQNB010014235">
    <property type="protein sequence ID" value="GJT25735.1"/>
    <property type="molecule type" value="Genomic_DNA"/>
</dbReference>
<evidence type="ECO:0000256" key="2">
    <source>
        <dbReference type="SAM" id="MobiDB-lite"/>
    </source>
</evidence>
<dbReference type="PANTHER" id="PTHR34676">
    <property type="entry name" value="DUF4219 DOMAIN-CONTAINING PROTEIN-RELATED"/>
    <property type="match status" value="1"/>
</dbReference>
<evidence type="ECO:0008006" key="5">
    <source>
        <dbReference type="Google" id="ProtNLM"/>
    </source>
</evidence>
<feature type="region of interest" description="Disordered" evidence="2">
    <location>
        <begin position="59"/>
        <end position="86"/>
    </location>
</feature>
<feature type="coiled-coil region" evidence="1">
    <location>
        <begin position="857"/>
        <end position="910"/>
    </location>
</feature>
<dbReference type="Proteomes" id="UP001151760">
    <property type="component" value="Unassembled WGS sequence"/>
</dbReference>
<sequence>MSSNSDDIQATGSDTRPPMLDRTDYESWSQRIRLYCRGKENRLQILQSIDQGPFELGTTRDALGTTPEGGVLLGPERPRTYEDLSDTEKKRYDADVRATNIVLQGLPKDIYKLINHNIKAKAIWDNVKMLLAGFELTKEDRESQLYDEFERFKMLPGENINEYYVRFHKLVNDMRNIRMTMPNIQLNSKFVNNMSPEWDRFVTAVKLNKGLKEINQEQLYAYLKQHEKHAAQDRLIIERITPATNDQLAFVSTVQPHAQSSHVQSHQYPSSSTNPQSPQYPQLPETSQIDFGYTQTDELLDNLTKQMALLAQSFRAMLPQTNNQLRTSSNTQNQATIQDGRVVPKRPQNSDYFKDKMLLMQVQDNGAVLDEEELLFLADECDTFDSDVNDELTAESIFMANLSSVELANNKLDELEIHNKVQPSDVIDSTSVHMGNSNVIPFEQYLSVNDISGVPSCASSALNSVCVSPVNDAFVPHDPIATELKIYKEQVAIYEQRAKFELTEREQRMDDQMRMLIQNRNKTEENLKKELHSFKLQLKSTMENNKIIEETVTTLKQEFKQKESKFLTDFSNLKHLNDKLENKLHSQDQSIQTVHMMLNPTQVYDQKTKTALGAQNPFYLRQAKKAQPALYDGDELLKPHHVPVIVSTSEEELELAEATRNKLHVKMNDSVCVEKRVNITPPNYSKENFMATFTPQTQLTPEQVFWSLDLAKRKAEELKANATPLPVLPPTTVYPPNTSAHLVPRTLPTTSQVNIGLHVITQLFWDFEKTCKKRITPTSITEGEKVTEVRAMKAIFENLEAEVDQNEADLRSGEIEWKNLLITNENLVAEYLSKDVFYTITDSVLNVSRFSDMHDAFTSAQKRIADLESENFNLRNKIQNDDHDSMIKHFSKLEVEHFNLQLKYQNLKERFGNKKPVTSSDAPSFDSLFVIGKLNEQIQSRGNTIHELKEKISRLTKKNSDADPIFDLKALVSRNKDLTAKLNAFHNLNECFRVENAKVKQYYKEFYGSIKITRAKTTDQNNSLLSKIEHLKNQLKENSKCVTITYCKPKVLAPGRYLIDVEPIPPRLKKNWEVHLHYIERLKENVGTLREIVEDAKVKRPLDTSLASACRYTKHSQELLESVIGTCPKDFGPRNKQNASTNSLRK</sequence>
<gene>
    <name evidence="3" type="ORF">Tco_0895672</name>
</gene>
<evidence type="ECO:0000313" key="4">
    <source>
        <dbReference type="Proteomes" id="UP001151760"/>
    </source>
</evidence>
<evidence type="ECO:0000313" key="3">
    <source>
        <dbReference type="EMBL" id="GJT25735.1"/>
    </source>
</evidence>
<evidence type="ECO:0000256" key="1">
    <source>
        <dbReference type="SAM" id="Coils"/>
    </source>
</evidence>
<comment type="caution">
    <text evidence="3">The sequence shown here is derived from an EMBL/GenBank/DDBJ whole genome shotgun (WGS) entry which is preliminary data.</text>
</comment>
<feature type="region of interest" description="Disordered" evidence="2">
    <location>
        <begin position="253"/>
        <end position="285"/>
    </location>
</feature>
<feature type="compositionally biased region" description="Polar residues" evidence="2">
    <location>
        <begin position="1"/>
        <end position="14"/>
    </location>
</feature>
<keyword evidence="4" id="KW-1185">Reference proteome</keyword>
<dbReference type="PANTHER" id="PTHR34676:SF28">
    <property type="entry name" value="ZINC FINGER, CCHC-TYPE, RIBONUCLEASE H-LIKE DOMAIN, GAG-PRE-INTEGRASE DOMAIN PROTEIN-RELATED"/>
    <property type="match status" value="1"/>
</dbReference>
<protein>
    <recommendedName>
        <fullName evidence="5">Integrase, catalytic region, zinc finger, CCHC-type, peptidase aspartic, catalytic</fullName>
    </recommendedName>
</protein>
<feature type="coiled-coil region" evidence="1">
    <location>
        <begin position="524"/>
        <end position="565"/>
    </location>
</feature>
<accession>A0ABQ5CF89</accession>
<feature type="region of interest" description="Disordered" evidence="2">
    <location>
        <begin position="325"/>
        <end position="348"/>
    </location>
</feature>
<organism evidence="3 4">
    <name type="scientific">Tanacetum coccineum</name>
    <dbReference type="NCBI Taxonomy" id="301880"/>
    <lineage>
        <taxon>Eukaryota</taxon>
        <taxon>Viridiplantae</taxon>
        <taxon>Streptophyta</taxon>
        <taxon>Embryophyta</taxon>
        <taxon>Tracheophyta</taxon>
        <taxon>Spermatophyta</taxon>
        <taxon>Magnoliopsida</taxon>
        <taxon>eudicotyledons</taxon>
        <taxon>Gunneridae</taxon>
        <taxon>Pentapetalae</taxon>
        <taxon>asterids</taxon>
        <taxon>campanulids</taxon>
        <taxon>Asterales</taxon>
        <taxon>Asteraceae</taxon>
        <taxon>Asteroideae</taxon>
        <taxon>Anthemideae</taxon>
        <taxon>Anthemidinae</taxon>
        <taxon>Tanacetum</taxon>
    </lineage>
</organism>
<feature type="compositionally biased region" description="Basic and acidic residues" evidence="2">
    <location>
        <begin position="76"/>
        <end position="86"/>
    </location>
</feature>
<keyword evidence="1" id="KW-0175">Coiled coil</keyword>
<proteinExistence type="predicted"/>
<feature type="compositionally biased region" description="Polar residues" evidence="2">
    <location>
        <begin position="325"/>
        <end position="337"/>
    </location>
</feature>
<feature type="coiled-coil region" evidence="1">
    <location>
        <begin position="789"/>
        <end position="816"/>
    </location>
</feature>
<dbReference type="Pfam" id="PF14223">
    <property type="entry name" value="Retrotran_gag_2"/>
    <property type="match status" value="1"/>
</dbReference>